<proteinExistence type="predicted"/>
<organism evidence="1">
    <name type="scientific">Pantoea phage Survivor</name>
    <dbReference type="NCBI Taxonomy" id="3232176"/>
    <lineage>
        <taxon>Viruses</taxon>
        <taxon>Duplodnaviria</taxon>
        <taxon>Heunggongvirae</taxon>
        <taxon>Uroviricota</taxon>
        <taxon>Caudoviricetes</taxon>
    </lineage>
</organism>
<accession>A0AAU8KXU7</accession>
<name>A0AAU8KXU7_9CAUD</name>
<protein>
    <submittedName>
        <fullName evidence="1">Uncharacterized protein</fullName>
    </submittedName>
</protein>
<reference evidence="1" key="1">
    <citation type="submission" date="2024-06" db="EMBL/GenBank/DDBJ databases">
        <authorList>
            <person name="Gannavaram S."/>
            <person name="Nemani S."/>
            <person name="Datta M."/>
            <person name="Picchiottino A."/>
            <person name="Mereddy A."/>
            <person name="Gannavaram N."/>
            <person name="Honeycutt C."/>
            <person name="Tran D."/>
            <person name="Choi K."/>
            <person name="Srinivasan K."/>
            <person name="Johnson A."/>
        </authorList>
    </citation>
    <scope>NUCLEOTIDE SEQUENCE</scope>
</reference>
<evidence type="ECO:0000313" key="1">
    <source>
        <dbReference type="EMBL" id="XCN28341.1"/>
    </source>
</evidence>
<dbReference type="EMBL" id="PP885733">
    <property type="protein sequence ID" value="XCN28341.1"/>
    <property type="molecule type" value="Genomic_DNA"/>
</dbReference>
<sequence>MLIPETVYLTRQGQLHFDAASASKHEYVELNNPNQEPVSVRSIGTLVYVVRFGDERKITLVVFRLNANFKARAVVIHDVKDEQDNSALAVGVFSRILSFDNNRMGNRDRNTLLPIIRQSCPQTFHGKFCSPTKTLRFVVNENILKVYEASSNEVVLRTNYVKMSRSIKDKL</sequence>